<dbReference type="Gene3D" id="3.60.15.10">
    <property type="entry name" value="Ribonuclease Z/Hydroxyacylglutathione hydrolase-like"/>
    <property type="match status" value="1"/>
</dbReference>
<dbReference type="GO" id="GO:0005737">
    <property type="term" value="C:cytoplasm"/>
    <property type="evidence" value="ECO:0007669"/>
    <property type="project" value="TreeGrafter"/>
</dbReference>
<dbReference type="PANTHER" id="PTHR15032">
    <property type="entry name" value="N-ACYL-PHOSPHATIDYLETHANOLAMINE-HYDROLYZING PHOSPHOLIPASE D"/>
    <property type="match status" value="1"/>
</dbReference>
<dbReference type="Pfam" id="PF12706">
    <property type="entry name" value="Lactamase_B_2"/>
    <property type="match status" value="1"/>
</dbReference>
<dbReference type="GO" id="GO:0070290">
    <property type="term" value="F:N-acylphosphatidylethanolamine-specific phospholipase D activity"/>
    <property type="evidence" value="ECO:0007669"/>
    <property type="project" value="InterPro"/>
</dbReference>
<dbReference type="InterPro" id="IPR001279">
    <property type="entry name" value="Metallo-B-lactamas"/>
</dbReference>
<organism evidence="2 3">
    <name type="scientific">Rhizosphaericola mali</name>
    <dbReference type="NCBI Taxonomy" id="2545455"/>
    <lineage>
        <taxon>Bacteria</taxon>
        <taxon>Pseudomonadati</taxon>
        <taxon>Bacteroidota</taxon>
        <taxon>Chitinophagia</taxon>
        <taxon>Chitinophagales</taxon>
        <taxon>Chitinophagaceae</taxon>
        <taxon>Rhizosphaericola</taxon>
    </lineage>
</organism>
<name>A0A5P2G5T7_9BACT</name>
<dbReference type="SUPFAM" id="SSF56281">
    <property type="entry name" value="Metallo-hydrolase/oxidoreductase"/>
    <property type="match status" value="1"/>
</dbReference>
<reference evidence="2 3" key="1">
    <citation type="submission" date="2019-09" db="EMBL/GenBank/DDBJ databases">
        <title>Complete genome sequence of Arachidicoccus sp. B3-10 isolated from apple orchard soil.</title>
        <authorList>
            <person name="Kim H.S."/>
            <person name="Han K.-I."/>
            <person name="Suh M.K."/>
            <person name="Lee K.C."/>
            <person name="Eom M.K."/>
            <person name="Kim J.-S."/>
            <person name="Kang S.W."/>
            <person name="Sin Y."/>
            <person name="Lee J.-S."/>
        </authorList>
    </citation>
    <scope>NUCLEOTIDE SEQUENCE [LARGE SCALE GENOMIC DNA]</scope>
    <source>
        <strain evidence="2 3">B3-10</strain>
    </source>
</reference>
<dbReference type="KEGG" id="arac:E0W69_015810"/>
<dbReference type="InterPro" id="IPR024884">
    <property type="entry name" value="NAPE-PLD"/>
</dbReference>
<gene>
    <name evidence="2" type="ORF">E0W69_015810</name>
</gene>
<dbReference type="Proteomes" id="UP000292424">
    <property type="component" value="Chromosome"/>
</dbReference>
<evidence type="ECO:0000259" key="1">
    <source>
        <dbReference type="Pfam" id="PF12706"/>
    </source>
</evidence>
<sequence>MNLIRQFGQFPDKKRKEYFKTLSNYKNGQFQNLIDTPQLAENKNMRQVMVEYFSKHPNTTPKQELPNVHSDLKSIPKEQDFFVWFGHSSYLLQTDNINFLIDPVFSGSASPIPGSIKSFSGSNNYRVADLPAIDYLVISHDHWDHLDFPTIELLKNKVGTVVCSLGVGQHFEYWGWDKSKIIEKSWGEEIVLSNQIHMYYTPARHFAGRGLSRNISLWTSYVLITPTKKIFLGGDSGYGPHFKEIGEKFGPFDFGFLECGQYNENWPFIHSLPKEIIQEAKELQLKNFIPVHNSKFKLSLHPWYEPLETITQLAEENNQTITTPKIGEVVYWNDLGKNWEKWWRPFIV</sequence>
<evidence type="ECO:0000313" key="2">
    <source>
        <dbReference type="EMBL" id="QES90058.1"/>
    </source>
</evidence>
<dbReference type="PANTHER" id="PTHR15032:SF4">
    <property type="entry name" value="N-ACYL-PHOSPHATIDYLETHANOLAMINE-HYDROLYZING PHOSPHOLIPASE D"/>
    <property type="match status" value="1"/>
</dbReference>
<dbReference type="GO" id="GO:0008270">
    <property type="term" value="F:zinc ion binding"/>
    <property type="evidence" value="ECO:0007669"/>
    <property type="project" value="InterPro"/>
</dbReference>
<keyword evidence="3" id="KW-1185">Reference proteome</keyword>
<dbReference type="OrthoDB" id="9805728at2"/>
<dbReference type="RefSeq" id="WP_131331014.1">
    <property type="nucleotide sequence ID" value="NZ_CP044016.1"/>
</dbReference>
<dbReference type="InterPro" id="IPR036866">
    <property type="entry name" value="RibonucZ/Hydroxyglut_hydro"/>
</dbReference>
<accession>A0A5P2G5T7</accession>
<evidence type="ECO:0000313" key="3">
    <source>
        <dbReference type="Proteomes" id="UP000292424"/>
    </source>
</evidence>
<dbReference type="AlphaFoldDB" id="A0A5P2G5T7"/>
<keyword evidence="2" id="KW-0378">Hydrolase</keyword>
<dbReference type="EMBL" id="CP044016">
    <property type="protein sequence ID" value="QES90058.1"/>
    <property type="molecule type" value="Genomic_DNA"/>
</dbReference>
<proteinExistence type="predicted"/>
<dbReference type="PIRSF" id="PIRSF038896">
    <property type="entry name" value="NAPE-PLD"/>
    <property type="match status" value="1"/>
</dbReference>
<feature type="domain" description="Metallo-beta-lactamase" evidence="1">
    <location>
        <begin position="98"/>
        <end position="292"/>
    </location>
</feature>
<protein>
    <submittedName>
        <fullName evidence="2">MBL fold metallo-hydrolase</fullName>
    </submittedName>
</protein>